<comment type="caution">
    <text evidence="11">The sequence shown here is derived from an EMBL/GenBank/DDBJ whole genome shotgun (WGS) entry which is preliminary data.</text>
</comment>
<keyword evidence="4" id="KW-0902">Two-component regulatory system</keyword>
<dbReference type="GO" id="GO:0003700">
    <property type="term" value="F:DNA-binding transcription factor activity"/>
    <property type="evidence" value="ECO:0007669"/>
    <property type="project" value="InterPro"/>
</dbReference>
<keyword evidence="2" id="KW-0963">Cytoplasm</keyword>
<dbReference type="PANTHER" id="PTHR42713:SF3">
    <property type="entry name" value="TRANSCRIPTIONAL REGULATORY PROTEIN HPTR"/>
    <property type="match status" value="1"/>
</dbReference>
<evidence type="ECO:0000256" key="8">
    <source>
        <dbReference type="PROSITE-ProRule" id="PRU00169"/>
    </source>
</evidence>
<dbReference type="STRING" id="157838.AN964_12820"/>
<evidence type="ECO:0000259" key="9">
    <source>
        <dbReference type="PROSITE" id="PS01124"/>
    </source>
</evidence>
<evidence type="ECO:0000259" key="10">
    <source>
        <dbReference type="PROSITE" id="PS50110"/>
    </source>
</evidence>
<gene>
    <name evidence="11" type="ORF">AN964_12820</name>
</gene>
<protein>
    <submittedName>
        <fullName evidence="11">Uncharacterized protein</fullName>
    </submittedName>
</protein>
<dbReference type="GO" id="GO:0005737">
    <property type="term" value="C:cytoplasm"/>
    <property type="evidence" value="ECO:0007669"/>
    <property type="project" value="UniProtKB-SubCell"/>
</dbReference>
<dbReference type="PANTHER" id="PTHR42713">
    <property type="entry name" value="HISTIDINE KINASE-RELATED"/>
    <property type="match status" value="1"/>
</dbReference>
<accession>A0A0Q3WXM2</accession>
<evidence type="ECO:0000313" key="11">
    <source>
        <dbReference type="EMBL" id="KQL54287.1"/>
    </source>
</evidence>
<dbReference type="RefSeq" id="WP_055740054.1">
    <property type="nucleotide sequence ID" value="NZ_JAAIWL010000030.1"/>
</dbReference>
<dbReference type="SMART" id="SM00448">
    <property type="entry name" value="REC"/>
    <property type="match status" value="1"/>
</dbReference>
<dbReference type="SUPFAM" id="SSF52172">
    <property type="entry name" value="CheY-like"/>
    <property type="match status" value="1"/>
</dbReference>
<name>A0A0Q3WXM2_9BACI</name>
<evidence type="ECO:0000256" key="6">
    <source>
        <dbReference type="ARBA" id="ARBA00023125"/>
    </source>
</evidence>
<dbReference type="SMART" id="SM00342">
    <property type="entry name" value="HTH_ARAC"/>
    <property type="match status" value="1"/>
</dbReference>
<dbReference type="Gene3D" id="1.10.10.60">
    <property type="entry name" value="Homeodomain-like"/>
    <property type="match status" value="2"/>
</dbReference>
<dbReference type="EMBL" id="LJJC01000004">
    <property type="protein sequence ID" value="KQL54287.1"/>
    <property type="molecule type" value="Genomic_DNA"/>
</dbReference>
<dbReference type="InterPro" id="IPR018060">
    <property type="entry name" value="HTH_AraC"/>
</dbReference>
<evidence type="ECO:0000256" key="1">
    <source>
        <dbReference type="ARBA" id="ARBA00004496"/>
    </source>
</evidence>
<dbReference type="InterPro" id="IPR009057">
    <property type="entry name" value="Homeodomain-like_sf"/>
</dbReference>
<keyword evidence="12" id="KW-1185">Reference proteome</keyword>
<proteinExistence type="predicted"/>
<dbReference type="Gene3D" id="3.40.50.2300">
    <property type="match status" value="1"/>
</dbReference>
<dbReference type="InterPro" id="IPR001789">
    <property type="entry name" value="Sig_transdc_resp-reg_receiver"/>
</dbReference>
<keyword evidence="3 8" id="KW-0597">Phosphoprotein</keyword>
<dbReference type="Pfam" id="PF00072">
    <property type="entry name" value="Response_reg"/>
    <property type="match status" value="1"/>
</dbReference>
<dbReference type="InterPro" id="IPR020449">
    <property type="entry name" value="Tscrpt_reg_AraC-type_HTH"/>
</dbReference>
<keyword evidence="5" id="KW-0805">Transcription regulation</keyword>
<dbReference type="SUPFAM" id="SSF46689">
    <property type="entry name" value="Homeodomain-like"/>
    <property type="match status" value="2"/>
</dbReference>
<evidence type="ECO:0000256" key="5">
    <source>
        <dbReference type="ARBA" id="ARBA00023015"/>
    </source>
</evidence>
<feature type="domain" description="HTH araC/xylS-type" evidence="9">
    <location>
        <begin position="245"/>
        <end position="344"/>
    </location>
</feature>
<organism evidence="11 12">
    <name type="scientific">Heyndrickxia shackletonii</name>
    <dbReference type="NCBI Taxonomy" id="157838"/>
    <lineage>
        <taxon>Bacteria</taxon>
        <taxon>Bacillati</taxon>
        <taxon>Bacillota</taxon>
        <taxon>Bacilli</taxon>
        <taxon>Bacillales</taxon>
        <taxon>Bacillaceae</taxon>
        <taxon>Heyndrickxia</taxon>
    </lineage>
</organism>
<dbReference type="AlphaFoldDB" id="A0A0Q3WXM2"/>
<evidence type="ECO:0000256" key="2">
    <source>
        <dbReference type="ARBA" id="ARBA00022490"/>
    </source>
</evidence>
<keyword evidence="7" id="KW-0804">Transcription</keyword>
<evidence type="ECO:0000313" key="12">
    <source>
        <dbReference type="Proteomes" id="UP000051888"/>
    </source>
</evidence>
<feature type="modified residue" description="4-aspartylphosphate" evidence="8">
    <location>
        <position position="55"/>
    </location>
</feature>
<dbReference type="InterPro" id="IPR051552">
    <property type="entry name" value="HptR"/>
</dbReference>
<reference evidence="11 12" key="1">
    <citation type="submission" date="2015-09" db="EMBL/GenBank/DDBJ databases">
        <title>Genome sequencing project for genomic taxonomy and phylogenomics of Bacillus-like bacteria.</title>
        <authorList>
            <person name="Liu B."/>
            <person name="Wang J."/>
            <person name="Zhu Y."/>
            <person name="Liu G."/>
            <person name="Chen Q."/>
            <person name="Chen Z."/>
            <person name="Lan J."/>
            <person name="Che J."/>
            <person name="Ge C."/>
            <person name="Shi H."/>
            <person name="Pan Z."/>
            <person name="Liu X."/>
        </authorList>
    </citation>
    <scope>NUCLEOTIDE SEQUENCE [LARGE SCALE GENOMIC DNA]</scope>
    <source>
        <strain evidence="11 12">LMG 18435</strain>
    </source>
</reference>
<feature type="domain" description="Response regulatory" evidence="10">
    <location>
        <begin position="3"/>
        <end position="120"/>
    </location>
</feature>
<dbReference type="CDD" id="cd17536">
    <property type="entry name" value="REC_YesN-like"/>
    <property type="match status" value="1"/>
</dbReference>
<dbReference type="PATRIC" id="fig|157838.3.peg.2846"/>
<dbReference type="Proteomes" id="UP000051888">
    <property type="component" value="Unassembled WGS sequence"/>
</dbReference>
<evidence type="ECO:0000256" key="3">
    <source>
        <dbReference type="ARBA" id="ARBA00022553"/>
    </source>
</evidence>
<dbReference type="PROSITE" id="PS01124">
    <property type="entry name" value="HTH_ARAC_FAMILY_2"/>
    <property type="match status" value="1"/>
</dbReference>
<dbReference type="PROSITE" id="PS50110">
    <property type="entry name" value="RESPONSE_REGULATORY"/>
    <property type="match status" value="1"/>
</dbReference>
<dbReference type="OrthoDB" id="159632at2"/>
<dbReference type="GO" id="GO:0043565">
    <property type="term" value="F:sequence-specific DNA binding"/>
    <property type="evidence" value="ECO:0007669"/>
    <property type="project" value="InterPro"/>
</dbReference>
<comment type="subcellular location">
    <subcellularLocation>
        <location evidence="1">Cytoplasm</location>
    </subcellularLocation>
</comment>
<dbReference type="Pfam" id="PF12833">
    <property type="entry name" value="HTH_18"/>
    <property type="match status" value="1"/>
</dbReference>
<evidence type="ECO:0000256" key="7">
    <source>
        <dbReference type="ARBA" id="ARBA00023163"/>
    </source>
</evidence>
<dbReference type="InterPro" id="IPR011006">
    <property type="entry name" value="CheY-like_superfamily"/>
</dbReference>
<evidence type="ECO:0000256" key="4">
    <source>
        <dbReference type="ARBA" id="ARBA00023012"/>
    </source>
</evidence>
<dbReference type="PRINTS" id="PR00032">
    <property type="entry name" value="HTHARAC"/>
</dbReference>
<dbReference type="GO" id="GO:0000160">
    <property type="term" value="P:phosphorelay signal transduction system"/>
    <property type="evidence" value="ECO:0007669"/>
    <property type="project" value="UniProtKB-KW"/>
</dbReference>
<keyword evidence="6" id="KW-0238">DNA-binding</keyword>
<sequence length="348" mass="40599">MYRVMLVDDEYMIHLSLKKLILSMENKFLAVGSAEDGNEALQLLDSVSPHIVITDICMPEMDGLEFIKSAKEKFPSIVFIILSGYNDFEYAQKAIRYGVTDFLLKPIVPEQFIKTFNQIYAKLKANEQTFSQQNDWVLNLEYYKKQLAEHIWNAKETDASNLIEIILNHYQKNQQIPLSQFLENILFFLDKALKKRMENLSLKIPDHFHWSNNIEISLNQLKTIITQMIKIIQSSRNLGSRQNILKAVQYMEEHFPNESLSLQDVANFIGVSDAYFSRTFKEEMGIGFIKYLIDLRMKKAKELLKSSNIKTYEVALYVGYSDYPHFSRTFKKTFGLTPSEYRKIKLSS</sequence>